<dbReference type="STRING" id="418985.A0A1V9XLP0"/>
<comment type="domain">
    <text evidence="7">The DHHC domain is required for palmitoyltransferase activity.</text>
</comment>
<comment type="catalytic activity">
    <reaction evidence="7">
        <text>L-cysteinyl-[protein] + hexadecanoyl-CoA = S-hexadecanoyl-L-cysteinyl-[protein] + CoA</text>
        <dbReference type="Rhea" id="RHEA:36683"/>
        <dbReference type="Rhea" id="RHEA-COMP:10131"/>
        <dbReference type="Rhea" id="RHEA-COMP:11032"/>
        <dbReference type="ChEBI" id="CHEBI:29950"/>
        <dbReference type="ChEBI" id="CHEBI:57287"/>
        <dbReference type="ChEBI" id="CHEBI:57379"/>
        <dbReference type="ChEBI" id="CHEBI:74151"/>
        <dbReference type="EC" id="2.3.1.225"/>
    </reaction>
</comment>
<feature type="transmembrane region" description="Helical" evidence="7">
    <location>
        <begin position="184"/>
        <end position="205"/>
    </location>
</feature>
<dbReference type="GO" id="GO:0016020">
    <property type="term" value="C:membrane"/>
    <property type="evidence" value="ECO:0007669"/>
    <property type="project" value="UniProtKB-SubCell"/>
</dbReference>
<name>A0A1V9XLP0_9ACAR</name>
<dbReference type="Proteomes" id="UP000192247">
    <property type="component" value="Unassembled WGS sequence"/>
</dbReference>
<dbReference type="InterPro" id="IPR039859">
    <property type="entry name" value="PFA4/ZDH16/20/ERF2-like"/>
</dbReference>
<evidence type="ECO:0000259" key="8">
    <source>
        <dbReference type="Pfam" id="PF01529"/>
    </source>
</evidence>
<accession>A0A1V9XLP0</accession>
<feature type="domain" description="Palmitoyltransferase DHHC" evidence="8">
    <location>
        <begin position="244"/>
        <end position="362"/>
    </location>
</feature>
<gene>
    <name evidence="9" type="ORF">BIW11_00965</name>
</gene>
<comment type="subcellular location">
    <subcellularLocation>
        <location evidence="1">Membrane</location>
        <topology evidence="1">Multi-pass membrane protein</topology>
    </subcellularLocation>
</comment>
<keyword evidence="10" id="KW-1185">Reference proteome</keyword>
<comment type="caution">
    <text evidence="9">The sequence shown here is derived from an EMBL/GenBank/DDBJ whole genome shotgun (WGS) entry which is preliminary data.</text>
</comment>
<dbReference type="GO" id="GO:0006612">
    <property type="term" value="P:protein targeting to membrane"/>
    <property type="evidence" value="ECO:0007669"/>
    <property type="project" value="TreeGrafter"/>
</dbReference>
<evidence type="ECO:0000256" key="6">
    <source>
        <dbReference type="ARBA" id="ARBA00023315"/>
    </source>
</evidence>
<keyword evidence="3 7" id="KW-0812">Transmembrane</keyword>
<dbReference type="OrthoDB" id="302728at2759"/>
<evidence type="ECO:0000256" key="4">
    <source>
        <dbReference type="ARBA" id="ARBA00022989"/>
    </source>
</evidence>
<sequence length="408" mass="46497">MRARKSASPCKAAVDLTFRWNDKKPSQEVTLPVVRTKDDIALTAILTIHHHQSIRHQHPFPYDNILEQVPPNQIWQAALVGLSTTRIYGGSAVRVFGLLLSTSTAAVRRWLVLSIRTLPMAIIDLTTDTARVVRAAFGQIHGRDSLVDEISRSHCGTKSSSTRGAIMWLNPARGLLRACTNTSWMLQLFGMIKWLPFAFLLLYMAEEHLFYWYFFQLKIQAEKPFRDKLINLFIYETQYFPVTSRICRTCGVFQSPRSYHCAICGVCVPMFDHHCAWLNACVGLHNRRSFIHFLFVYGAHGIATAVDLFPYMHQIEVLNSDYISVVIHFILTCGFGISCYIMGFLQLILVARNLTTREFFTQRKTESCSLAENFQMVFGDSWLAAVIPLYGELRSRRSPDFDADPNGP</sequence>
<evidence type="ECO:0000256" key="2">
    <source>
        <dbReference type="ARBA" id="ARBA00022679"/>
    </source>
</evidence>
<keyword evidence="4 7" id="KW-1133">Transmembrane helix</keyword>
<evidence type="ECO:0000256" key="3">
    <source>
        <dbReference type="ARBA" id="ARBA00022692"/>
    </source>
</evidence>
<feature type="transmembrane region" description="Helical" evidence="7">
    <location>
        <begin position="325"/>
        <end position="350"/>
    </location>
</feature>
<reference evidence="9 10" key="1">
    <citation type="journal article" date="2017" name="Gigascience">
        <title>Draft genome of the honey bee ectoparasitic mite, Tropilaelaps mercedesae, is shaped by the parasitic life history.</title>
        <authorList>
            <person name="Dong X."/>
            <person name="Armstrong S.D."/>
            <person name="Xia D."/>
            <person name="Makepeace B.L."/>
            <person name="Darby A.C."/>
            <person name="Kadowaki T."/>
        </authorList>
    </citation>
    <scope>NUCLEOTIDE SEQUENCE [LARGE SCALE GENOMIC DNA]</scope>
    <source>
        <strain evidence="9">Wuxi-XJTLU</strain>
    </source>
</reference>
<keyword evidence="6 7" id="KW-0012">Acyltransferase</keyword>
<feature type="transmembrane region" description="Helical" evidence="7">
    <location>
        <begin position="294"/>
        <end position="313"/>
    </location>
</feature>
<evidence type="ECO:0000256" key="7">
    <source>
        <dbReference type="RuleBase" id="RU079119"/>
    </source>
</evidence>
<dbReference type="GO" id="GO:0005794">
    <property type="term" value="C:Golgi apparatus"/>
    <property type="evidence" value="ECO:0007669"/>
    <property type="project" value="TreeGrafter"/>
</dbReference>
<protein>
    <recommendedName>
        <fullName evidence="7">Palmitoyltransferase</fullName>
        <ecNumber evidence="7">2.3.1.225</ecNumber>
    </recommendedName>
</protein>
<evidence type="ECO:0000256" key="1">
    <source>
        <dbReference type="ARBA" id="ARBA00004141"/>
    </source>
</evidence>
<dbReference type="GO" id="GO:0005783">
    <property type="term" value="C:endoplasmic reticulum"/>
    <property type="evidence" value="ECO:0007669"/>
    <property type="project" value="TreeGrafter"/>
</dbReference>
<evidence type="ECO:0000256" key="5">
    <source>
        <dbReference type="ARBA" id="ARBA00023136"/>
    </source>
</evidence>
<dbReference type="PROSITE" id="PS50216">
    <property type="entry name" value="DHHC"/>
    <property type="match status" value="1"/>
</dbReference>
<dbReference type="Pfam" id="PF01529">
    <property type="entry name" value="DHHC"/>
    <property type="match status" value="1"/>
</dbReference>
<evidence type="ECO:0000313" key="9">
    <source>
        <dbReference type="EMBL" id="OQR74386.1"/>
    </source>
</evidence>
<dbReference type="GO" id="GO:0019706">
    <property type="term" value="F:protein-cysteine S-palmitoyltransferase activity"/>
    <property type="evidence" value="ECO:0007669"/>
    <property type="project" value="UniProtKB-EC"/>
</dbReference>
<dbReference type="AlphaFoldDB" id="A0A1V9XLP0"/>
<keyword evidence="2 7" id="KW-0808">Transferase</keyword>
<dbReference type="EMBL" id="MNPL01008068">
    <property type="protein sequence ID" value="OQR74386.1"/>
    <property type="molecule type" value="Genomic_DNA"/>
</dbReference>
<dbReference type="EC" id="2.3.1.225" evidence="7"/>
<organism evidence="9 10">
    <name type="scientific">Tropilaelaps mercedesae</name>
    <dbReference type="NCBI Taxonomy" id="418985"/>
    <lineage>
        <taxon>Eukaryota</taxon>
        <taxon>Metazoa</taxon>
        <taxon>Ecdysozoa</taxon>
        <taxon>Arthropoda</taxon>
        <taxon>Chelicerata</taxon>
        <taxon>Arachnida</taxon>
        <taxon>Acari</taxon>
        <taxon>Parasitiformes</taxon>
        <taxon>Mesostigmata</taxon>
        <taxon>Gamasina</taxon>
        <taxon>Dermanyssoidea</taxon>
        <taxon>Laelapidae</taxon>
        <taxon>Tropilaelaps</taxon>
    </lineage>
</organism>
<dbReference type="InParanoid" id="A0A1V9XLP0"/>
<dbReference type="PANTHER" id="PTHR22883">
    <property type="entry name" value="ZINC FINGER DHHC DOMAIN CONTAINING PROTEIN"/>
    <property type="match status" value="1"/>
</dbReference>
<comment type="similarity">
    <text evidence="7">Belongs to the DHHC palmitoyltransferase family.</text>
</comment>
<dbReference type="InterPro" id="IPR001594">
    <property type="entry name" value="Palmitoyltrfase_DHHC"/>
</dbReference>
<evidence type="ECO:0000313" key="10">
    <source>
        <dbReference type="Proteomes" id="UP000192247"/>
    </source>
</evidence>
<proteinExistence type="inferred from homology"/>
<keyword evidence="5 7" id="KW-0472">Membrane</keyword>